<dbReference type="EMBL" id="BAAADS010000025">
    <property type="protein sequence ID" value="GAA0610886.1"/>
    <property type="molecule type" value="Genomic_DNA"/>
</dbReference>
<evidence type="ECO:0000313" key="2">
    <source>
        <dbReference type="Proteomes" id="UP001500866"/>
    </source>
</evidence>
<comment type="caution">
    <text evidence="1">The sequence shown here is derived from an EMBL/GenBank/DDBJ whole genome shotgun (WGS) entry which is preliminary data.</text>
</comment>
<evidence type="ECO:0008006" key="3">
    <source>
        <dbReference type="Google" id="ProtNLM"/>
    </source>
</evidence>
<organism evidence="1 2">
    <name type="scientific">Virgibacillus siamensis</name>
    <dbReference type="NCBI Taxonomy" id="480071"/>
    <lineage>
        <taxon>Bacteria</taxon>
        <taxon>Bacillati</taxon>
        <taxon>Bacillota</taxon>
        <taxon>Bacilli</taxon>
        <taxon>Bacillales</taxon>
        <taxon>Bacillaceae</taxon>
        <taxon>Virgibacillus</taxon>
    </lineage>
</organism>
<sequence length="86" mass="10477">MRRGIMIFNVMEQEWKIWIGQQAYVVQAGMGIELRIKNRYFRAHLLKNDHWNVLLDQEVLFDLNIFEVYKVRVHPLDLLEDFDLPF</sequence>
<name>A0ABN1GH03_9BACI</name>
<evidence type="ECO:0000313" key="1">
    <source>
        <dbReference type="EMBL" id="GAA0610886.1"/>
    </source>
</evidence>
<accession>A0ABN1GH03</accession>
<gene>
    <name evidence="1" type="ORF">GCM10009001_30160</name>
</gene>
<keyword evidence="2" id="KW-1185">Reference proteome</keyword>
<protein>
    <recommendedName>
        <fullName evidence="3">DUF5348 domain-containing protein</fullName>
    </recommendedName>
</protein>
<reference evidence="1 2" key="1">
    <citation type="journal article" date="2019" name="Int. J. Syst. Evol. Microbiol.">
        <title>The Global Catalogue of Microorganisms (GCM) 10K type strain sequencing project: providing services to taxonomists for standard genome sequencing and annotation.</title>
        <authorList>
            <consortium name="The Broad Institute Genomics Platform"/>
            <consortium name="The Broad Institute Genome Sequencing Center for Infectious Disease"/>
            <person name="Wu L."/>
            <person name="Ma J."/>
        </authorList>
    </citation>
    <scope>NUCLEOTIDE SEQUENCE [LARGE SCALE GENOMIC DNA]</scope>
    <source>
        <strain evidence="1 2">JCM 15395</strain>
    </source>
</reference>
<proteinExistence type="predicted"/>
<dbReference type="Proteomes" id="UP001500866">
    <property type="component" value="Unassembled WGS sequence"/>
</dbReference>